<dbReference type="Pfam" id="PF07714">
    <property type="entry name" value="PK_Tyr_Ser-Thr"/>
    <property type="match status" value="1"/>
</dbReference>
<accession>A0AAV5UWM4</accession>
<keyword evidence="2" id="KW-0812">Transmembrane</keyword>
<dbReference type="PROSITE" id="PS50011">
    <property type="entry name" value="PROTEIN_KINASE_DOM"/>
    <property type="match status" value="1"/>
</dbReference>
<evidence type="ECO:0000256" key="1">
    <source>
        <dbReference type="SAM" id="MobiDB-lite"/>
    </source>
</evidence>
<protein>
    <recommendedName>
        <fullName evidence="3">Protein kinase domain-containing protein</fullName>
    </recommendedName>
</protein>
<reference evidence="4" key="1">
    <citation type="submission" date="2023-10" db="EMBL/GenBank/DDBJ databases">
        <title>Genome assembly of Pristionchus species.</title>
        <authorList>
            <person name="Yoshida K."/>
            <person name="Sommer R.J."/>
        </authorList>
    </citation>
    <scope>NUCLEOTIDE SEQUENCE</scope>
    <source>
        <strain evidence="4">RS5133</strain>
    </source>
</reference>
<dbReference type="Gene3D" id="1.10.510.10">
    <property type="entry name" value="Transferase(Phosphotransferase) domain 1"/>
    <property type="match status" value="1"/>
</dbReference>
<comment type="caution">
    <text evidence="4">The sequence shown here is derived from an EMBL/GenBank/DDBJ whole genome shotgun (WGS) entry which is preliminary data.</text>
</comment>
<sequence>RFQVRIRKLNASTAAANLQHVVIMTRSRSIIDNLLIFLVIASSLAAADLTRYETCFLRCVAGCVQKGNLMAGCRQQCEPYEKVDFCDPEDAACWSVCRNLGPLSELPAPHNLHTDYSNGTRTVEWHDVLGASLYAAQYRAPTGKFDEEKAVLTTNSSLYDVIMPGGSFCDAFNVRVAAFSQSSASNFTPEVMVESPKPSVSPQLKLVSIKYSREPFVSDFYNANGTLTVIFEFDDQHWPLGVADLSVTPMFNLINCQIADFAQTVPMAEFMPTSNPRQLSARLGADQMYRKCRYVYYTQSAVSNQCKTETNYYSPPSNALRTLDINCTTVENSPCLVVTAPPPICGQISNYSITVLTPEDAIRADVNKPVSVNVSFEPLVRVNEPPTLYYVAMYGDAVPYDTTDQEAFQGVEQRDVLGTMTNCPNKATSCQGMGGDASFVIDNIYMDSMYGVTICAVKSPANMSLPLIPGENKSSNARSLRILVEKTPYVTDLAPLIVGVVAGVVVLIVIIVGVCCVFRWKRIRKQNKQYQIKLNDMEKMKEYRYTDFPKKVDIWEIDRRNVDVYTNKKLGSGAFGAVYLGKLIGKSLAHHDAMSPLGVNLMRTENCEVAIKTLPESADEESKKEFLREITLMKSIGFHERLVNMLACVTDSEPYLLVVEFCSDGDLLQYLRFRCKYMMKLDDLGINYAEPSEEDNVDLLLIVTMKQLLMFAVQISYGLEYLSQKGFVHRDVAARNVLVHGGNACKIGDFGLCRQIGKDEECYKSRGGRLPLKWMSPEAIRDYEFSTKSDVWAFGVLLFEIITLGGCPYPEWRAAEVLPNLERGERMPQPDNCPDEIYSLMKSCWNGDNTLRPDFSLLRQRLATLLEEVTEEYSYLKLDSAQNYYNVQYEDDGRIDVAEMPARLPRRKQPLPEAPGVPNPAFSVEVEA</sequence>
<dbReference type="GO" id="GO:0005886">
    <property type="term" value="C:plasma membrane"/>
    <property type="evidence" value="ECO:0007669"/>
    <property type="project" value="TreeGrafter"/>
</dbReference>
<dbReference type="GO" id="GO:0007169">
    <property type="term" value="P:cell surface receptor protein tyrosine kinase signaling pathway"/>
    <property type="evidence" value="ECO:0007669"/>
    <property type="project" value="TreeGrafter"/>
</dbReference>
<dbReference type="InterPro" id="IPR008266">
    <property type="entry name" value="Tyr_kinase_AS"/>
</dbReference>
<dbReference type="FunFam" id="1.10.510.10:FF:000994">
    <property type="entry name" value="Hypoxia Inhibited Receptor tyrosine kinase"/>
    <property type="match status" value="1"/>
</dbReference>
<dbReference type="EMBL" id="BTSY01000001">
    <property type="protein sequence ID" value="GMT11524.1"/>
    <property type="molecule type" value="Genomic_DNA"/>
</dbReference>
<dbReference type="InterPro" id="IPR020635">
    <property type="entry name" value="Tyr_kinase_cat_dom"/>
</dbReference>
<dbReference type="PROSITE" id="PS00109">
    <property type="entry name" value="PROTEIN_KINASE_TYR"/>
    <property type="match status" value="1"/>
</dbReference>
<dbReference type="InterPro" id="IPR001245">
    <property type="entry name" value="Ser-Thr/Tyr_kinase_cat_dom"/>
</dbReference>
<feature type="transmembrane region" description="Helical" evidence="2">
    <location>
        <begin position="493"/>
        <end position="518"/>
    </location>
</feature>
<dbReference type="PANTHER" id="PTHR24416">
    <property type="entry name" value="TYROSINE-PROTEIN KINASE RECEPTOR"/>
    <property type="match status" value="1"/>
</dbReference>
<evidence type="ECO:0000313" key="5">
    <source>
        <dbReference type="Proteomes" id="UP001432322"/>
    </source>
</evidence>
<dbReference type="GO" id="GO:0005524">
    <property type="term" value="F:ATP binding"/>
    <property type="evidence" value="ECO:0007669"/>
    <property type="project" value="InterPro"/>
</dbReference>
<dbReference type="InterPro" id="IPR000719">
    <property type="entry name" value="Prot_kinase_dom"/>
</dbReference>
<dbReference type="InterPro" id="IPR050122">
    <property type="entry name" value="RTK"/>
</dbReference>
<evidence type="ECO:0000256" key="2">
    <source>
        <dbReference type="SAM" id="Phobius"/>
    </source>
</evidence>
<dbReference type="CDD" id="cd00192">
    <property type="entry name" value="PTKc"/>
    <property type="match status" value="1"/>
</dbReference>
<dbReference type="PRINTS" id="PR00109">
    <property type="entry name" value="TYRKINASE"/>
</dbReference>
<evidence type="ECO:0000259" key="3">
    <source>
        <dbReference type="PROSITE" id="PS50011"/>
    </source>
</evidence>
<gene>
    <name evidence="4" type="ORF">PFISCL1PPCAC_2821</name>
</gene>
<keyword evidence="2" id="KW-0472">Membrane</keyword>
<organism evidence="4 5">
    <name type="scientific">Pristionchus fissidentatus</name>
    <dbReference type="NCBI Taxonomy" id="1538716"/>
    <lineage>
        <taxon>Eukaryota</taxon>
        <taxon>Metazoa</taxon>
        <taxon>Ecdysozoa</taxon>
        <taxon>Nematoda</taxon>
        <taxon>Chromadorea</taxon>
        <taxon>Rhabditida</taxon>
        <taxon>Rhabditina</taxon>
        <taxon>Diplogasteromorpha</taxon>
        <taxon>Diplogasteroidea</taxon>
        <taxon>Neodiplogasteridae</taxon>
        <taxon>Pristionchus</taxon>
    </lineage>
</organism>
<feature type="domain" description="Protein kinase" evidence="3">
    <location>
        <begin position="564"/>
        <end position="876"/>
    </location>
</feature>
<dbReference type="PANTHER" id="PTHR24416:SF583">
    <property type="entry name" value="RECEPTOR PROTEIN-TYROSINE KINASE"/>
    <property type="match status" value="1"/>
</dbReference>
<feature type="region of interest" description="Disordered" evidence="1">
    <location>
        <begin position="906"/>
        <end position="928"/>
    </location>
</feature>
<dbReference type="AlphaFoldDB" id="A0AAV5UWM4"/>
<evidence type="ECO:0000313" key="4">
    <source>
        <dbReference type="EMBL" id="GMT11524.1"/>
    </source>
</evidence>
<dbReference type="GO" id="GO:0004714">
    <property type="term" value="F:transmembrane receptor protein tyrosine kinase activity"/>
    <property type="evidence" value="ECO:0007669"/>
    <property type="project" value="TreeGrafter"/>
</dbReference>
<dbReference type="SUPFAM" id="SSF56112">
    <property type="entry name" value="Protein kinase-like (PK-like)"/>
    <property type="match status" value="1"/>
</dbReference>
<dbReference type="SMART" id="SM00219">
    <property type="entry name" value="TyrKc"/>
    <property type="match status" value="1"/>
</dbReference>
<dbReference type="GO" id="GO:0043235">
    <property type="term" value="C:receptor complex"/>
    <property type="evidence" value="ECO:0007669"/>
    <property type="project" value="TreeGrafter"/>
</dbReference>
<proteinExistence type="predicted"/>
<feature type="non-terminal residue" evidence="4">
    <location>
        <position position="1"/>
    </location>
</feature>
<dbReference type="Proteomes" id="UP001432322">
    <property type="component" value="Unassembled WGS sequence"/>
</dbReference>
<keyword evidence="5" id="KW-1185">Reference proteome</keyword>
<keyword evidence="2" id="KW-1133">Transmembrane helix</keyword>
<dbReference type="InterPro" id="IPR011009">
    <property type="entry name" value="Kinase-like_dom_sf"/>
</dbReference>
<dbReference type="Gene3D" id="3.30.200.20">
    <property type="entry name" value="Phosphorylase Kinase, domain 1"/>
    <property type="match status" value="1"/>
</dbReference>
<name>A0AAV5UWM4_9BILA</name>